<dbReference type="InterPro" id="IPR018940">
    <property type="entry name" value="EF-1_beta_acid_region_euk"/>
</dbReference>
<dbReference type="FunFam" id="3.40.50.300:FF:001067">
    <property type="entry name" value="DNA mismatch repair protein MSH5"/>
    <property type="match status" value="1"/>
</dbReference>
<dbReference type="Gene3D" id="1.10.1420.10">
    <property type="match status" value="1"/>
</dbReference>
<dbReference type="PROSITE" id="PS00824">
    <property type="entry name" value="EF1BD_1"/>
    <property type="match status" value="1"/>
</dbReference>
<keyword evidence="7" id="KW-0251">Elongation factor</keyword>
<dbReference type="PROSITE" id="PS00486">
    <property type="entry name" value="DNA_MISMATCH_REPAIR_2"/>
    <property type="match status" value="1"/>
</dbReference>
<gene>
    <name evidence="17" type="ORF">LECACI_7A005167</name>
</gene>
<keyword evidence="12" id="KW-0469">Meiosis</keyword>
<evidence type="ECO:0000256" key="10">
    <source>
        <dbReference type="ARBA" id="ARBA00023125"/>
    </source>
</evidence>
<dbReference type="Pfam" id="PF05192">
    <property type="entry name" value="MutS_III"/>
    <property type="match status" value="1"/>
</dbReference>
<dbReference type="CDD" id="cd03281">
    <property type="entry name" value="ABC_MSH5_euk"/>
    <property type="match status" value="1"/>
</dbReference>
<feature type="compositionally biased region" description="Acidic residues" evidence="15">
    <location>
        <begin position="100"/>
        <end position="120"/>
    </location>
</feature>
<dbReference type="InterPro" id="IPR036282">
    <property type="entry name" value="Glutathione-S-Trfase_C_sf"/>
</dbReference>
<dbReference type="GO" id="GO:0005694">
    <property type="term" value="C:chromosome"/>
    <property type="evidence" value="ECO:0007669"/>
    <property type="project" value="UniProtKB-SubCell"/>
</dbReference>
<protein>
    <recommendedName>
        <fullName evidence="13">DNA mismatch repair protein MSH5</fullName>
    </recommendedName>
    <alternativeName>
        <fullName evidence="14">MutS protein homolog 5</fullName>
    </alternativeName>
</protein>
<dbReference type="Proteomes" id="UP001296104">
    <property type="component" value="Unassembled WGS sequence"/>
</dbReference>
<evidence type="ECO:0000256" key="2">
    <source>
        <dbReference type="ARBA" id="ARBA00004286"/>
    </source>
</evidence>
<evidence type="ECO:0000256" key="9">
    <source>
        <dbReference type="ARBA" id="ARBA00022917"/>
    </source>
</evidence>
<accession>A0AAI9EBG7</accession>
<evidence type="ECO:0000256" key="4">
    <source>
        <dbReference type="ARBA" id="ARBA00007411"/>
    </source>
</evidence>
<dbReference type="InterPro" id="IPR014038">
    <property type="entry name" value="EF1B_bsu/dsu_GNE"/>
</dbReference>
<reference evidence="17" key="1">
    <citation type="submission" date="2023-11" db="EMBL/GenBank/DDBJ databases">
        <authorList>
            <person name="Alioto T."/>
            <person name="Alioto T."/>
            <person name="Gomez Garrido J."/>
        </authorList>
    </citation>
    <scope>NUCLEOTIDE SEQUENCE</scope>
</reference>
<keyword evidence="6" id="KW-0547">Nucleotide-binding</keyword>
<dbReference type="InterPro" id="IPR007696">
    <property type="entry name" value="DNA_mismatch_repair_MutS_core"/>
</dbReference>
<dbReference type="GO" id="GO:0005524">
    <property type="term" value="F:ATP binding"/>
    <property type="evidence" value="ECO:0007669"/>
    <property type="project" value="UniProtKB-KW"/>
</dbReference>
<dbReference type="GO" id="GO:0140664">
    <property type="term" value="F:ATP-dependent DNA damage sensor activity"/>
    <property type="evidence" value="ECO:0007669"/>
    <property type="project" value="InterPro"/>
</dbReference>
<name>A0AAI9EBG7_9PEZI</name>
<dbReference type="InterPro" id="IPR045076">
    <property type="entry name" value="MutS"/>
</dbReference>
<dbReference type="SMART" id="SM00888">
    <property type="entry name" value="EF1_GNE"/>
    <property type="match status" value="1"/>
</dbReference>
<dbReference type="InterPro" id="IPR001326">
    <property type="entry name" value="Transl_elong_EF1B_B/D_CS"/>
</dbReference>
<evidence type="ECO:0000256" key="5">
    <source>
        <dbReference type="ARBA" id="ARBA00022454"/>
    </source>
</evidence>
<organism evidence="17 18">
    <name type="scientific">Lecanosticta acicola</name>
    <dbReference type="NCBI Taxonomy" id="111012"/>
    <lineage>
        <taxon>Eukaryota</taxon>
        <taxon>Fungi</taxon>
        <taxon>Dikarya</taxon>
        <taxon>Ascomycota</taxon>
        <taxon>Pezizomycotina</taxon>
        <taxon>Dothideomycetes</taxon>
        <taxon>Dothideomycetidae</taxon>
        <taxon>Mycosphaerellales</taxon>
        <taxon>Mycosphaerellaceae</taxon>
        <taxon>Lecanosticta</taxon>
    </lineage>
</organism>
<evidence type="ECO:0000256" key="11">
    <source>
        <dbReference type="ARBA" id="ARBA00023242"/>
    </source>
</evidence>
<comment type="caution">
    <text evidence="17">The sequence shown here is derived from an EMBL/GenBank/DDBJ whole genome shotgun (WGS) entry which is preliminary data.</text>
</comment>
<dbReference type="SUPFAM" id="SSF52540">
    <property type="entry name" value="P-loop containing nucleoside triphosphate hydrolases"/>
    <property type="match status" value="1"/>
</dbReference>
<dbReference type="PANTHER" id="PTHR11361">
    <property type="entry name" value="DNA MISMATCH REPAIR PROTEIN MUTS FAMILY MEMBER"/>
    <property type="match status" value="1"/>
</dbReference>
<dbReference type="Gene3D" id="1.20.1050.130">
    <property type="match status" value="1"/>
</dbReference>
<dbReference type="InterPro" id="IPR036219">
    <property type="entry name" value="eEF-1beta-like_sf"/>
</dbReference>
<keyword evidence="11" id="KW-0539">Nucleus</keyword>
<evidence type="ECO:0000256" key="14">
    <source>
        <dbReference type="ARBA" id="ARBA00077470"/>
    </source>
</evidence>
<feature type="region of interest" description="Disordered" evidence="15">
    <location>
        <begin position="68"/>
        <end position="122"/>
    </location>
</feature>
<dbReference type="Gene3D" id="3.30.70.60">
    <property type="match status" value="1"/>
</dbReference>
<dbReference type="FunFam" id="3.30.70.60:FF:000001">
    <property type="entry name" value="Elongation factor 1-beta 1 like"/>
    <property type="match status" value="1"/>
</dbReference>
<dbReference type="SUPFAM" id="SSF54984">
    <property type="entry name" value="eEF-1beta-like"/>
    <property type="match status" value="1"/>
</dbReference>
<keyword evidence="18" id="KW-1185">Reference proteome</keyword>
<evidence type="ECO:0000256" key="1">
    <source>
        <dbReference type="ARBA" id="ARBA00004123"/>
    </source>
</evidence>
<keyword evidence="9" id="KW-0648">Protein biosynthesis</keyword>
<evidence type="ECO:0000256" key="13">
    <source>
        <dbReference type="ARBA" id="ARBA00073549"/>
    </source>
</evidence>
<dbReference type="CDD" id="cd00292">
    <property type="entry name" value="EF1B"/>
    <property type="match status" value="1"/>
</dbReference>
<feature type="domain" description="DNA mismatch repair proteins mutS family" evidence="16">
    <location>
        <begin position="882"/>
        <end position="898"/>
    </location>
</feature>
<dbReference type="SUPFAM" id="SSF47616">
    <property type="entry name" value="GST C-terminal domain-like"/>
    <property type="match status" value="1"/>
</dbReference>
<dbReference type="Pfam" id="PF10587">
    <property type="entry name" value="EF-1_beta_acid"/>
    <property type="match status" value="1"/>
</dbReference>
<sequence>MGFTDFVSDTGLTLLDHWTKTHSYIVGYGPSQADVKCFQQIKEAPKVEKYPHAYRWYKHIATFEPEFSQLPGDPSKAHTAYGPESSELPVNPAKAPEKKEDDEDDDEVDLFGSDDEEEDAEAAKIREQRLAEYAEKKKGKSKPAAKSIVTLDVKPWDDETDMKELEQSVRSIEKDGLVWGASKLVAVGFGIKKLQINLVVEDEKISLDELQEEIDGFEDYVQSSDIAAMQNSPLPTVHIPKSTYLSILHWRRLSRSRCYALGRLERSKEAREIKARAVERVWRSKASTAPSSDATVSYRSHQVTVATSSDRITQQALRQQRYLVAILTETANCPTRLSCLDDTTDPTHLPYLLECRPKAEYGYDSAKKKLVNLRIGQPNGPSVTYVVPGDVVASENDYDREEDGFASQAQLHRLSGWINLESKLTVGCAGALLSYIQRRRSTTYLPTDENAHSMFRITTLQMFSLKGSMFINADTLKSWSGGSKEGLSVYGLFQPLAKTAQGRTLLRQLFLRPSTNPDVIDERLDTVACLLRPDNVSHLDRLSVELSRVKNMRITTSNLRKGISSGKERNRGITDDLSQMNGNDRLTIFSKVAEKFDKRQIAAIGQMIVEMVDFDESKAQRRVVVLPGIDHDLDEAKRVYYGIEDMLSEVASHIAQQIGFLICIALDEEYASATYTGTPEDLWEKMFVSDTHAYYKNANMTEMDEEFGDIYGRILDMEIEIIQGLCQRVLEHEDLLNMISDICGEIDSLVALAQGAKQYNLVRPRIRQDNVLDIRDGRHLLQELTVPSFIPNDTFLAATPPSMLLLTGPNYSGKSVYLKQVAIIVYMAHIGSFVPAKAAKVGITDKIMTRISTRETVSRIQSAFMIDLQQASVALNLATRRSLIIVDEFGKGTESYDGAGLAAGVFEYLLQRGPECPKVIGATHFHEIFESGFLPPRPALGFAHMAVRIDVAASEVNSQITYLYKLMPTRNASSFGTVCAKMNGIDEEIVDRADELILLAARGEDLVEACSKLPDAELEELDEAEEIARDLLAVDSFDNPRAIIEELLNIGRVKSTTEGD</sequence>
<dbReference type="Pfam" id="PF00736">
    <property type="entry name" value="EF1_GNE"/>
    <property type="match status" value="1"/>
</dbReference>
<dbReference type="GO" id="GO:0006298">
    <property type="term" value="P:mismatch repair"/>
    <property type="evidence" value="ECO:0007669"/>
    <property type="project" value="InterPro"/>
</dbReference>
<dbReference type="GO" id="GO:0051026">
    <property type="term" value="P:chiasma assembly"/>
    <property type="evidence" value="ECO:0007669"/>
    <property type="project" value="UniProtKB-ARBA"/>
</dbReference>
<keyword evidence="10" id="KW-0238">DNA-binding</keyword>
<dbReference type="Gene3D" id="3.40.50.300">
    <property type="entry name" value="P-loop containing nucleotide triphosphate hydrolases"/>
    <property type="match status" value="1"/>
</dbReference>
<evidence type="ECO:0000313" key="17">
    <source>
        <dbReference type="EMBL" id="CAK4028600.1"/>
    </source>
</evidence>
<evidence type="ECO:0000256" key="3">
    <source>
        <dbReference type="ARBA" id="ARBA00006271"/>
    </source>
</evidence>
<evidence type="ECO:0000313" key="18">
    <source>
        <dbReference type="Proteomes" id="UP001296104"/>
    </source>
</evidence>
<evidence type="ECO:0000256" key="7">
    <source>
        <dbReference type="ARBA" id="ARBA00022768"/>
    </source>
</evidence>
<evidence type="ECO:0000256" key="12">
    <source>
        <dbReference type="ARBA" id="ARBA00023254"/>
    </source>
</evidence>
<keyword evidence="5" id="KW-0158">Chromosome</keyword>
<dbReference type="InterPro" id="IPR027417">
    <property type="entry name" value="P-loop_NTPase"/>
</dbReference>
<dbReference type="PANTHER" id="PTHR11361:SF20">
    <property type="entry name" value="MUTS PROTEIN HOMOLOG 5"/>
    <property type="match status" value="1"/>
</dbReference>
<dbReference type="InterPro" id="IPR000432">
    <property type="entry name" value="DNA_mismatch_repair_MutS_C"/>
</dbReference>
<dbReference type="GO" id="GO:0030983">
    <property type="term" value="F:mismatched DNA binding"/>
    <property type="evidence" value="ECO:0007669"/>
    <property type="project" value="InterPro"/>
</dbReference>
<keyword evidence="8" id="KW-0067">ATP-binding</keyword>
<dbReference type="AlphaFoldDB" id="A0AAI9EBG7"/>
<evidence type="ECO:0000256" key="8">
    <source>
        <dbReference type="ARBA" id="ARBA00022840"/>
    </source>
</evidence>
<evidence type="ECO:0000256" key="6">
    <source>
        <dbReference type="ARBA" id="ARBA00022741"/>
    </source>
</evidence>
<dbReference type="SMART" id="SM01182">
    <property type="entry name" value="EF-1_beta_acid"/>
    <property type="match status" value="1"/>
</dbReference>
<dbReference type="SMART" id="SM00534">
    <property type="entry name" value="MUTSac"/>
    <property type="match status" value="1"/>
</dbReference>
<dbReference type="GO" id="GO:0005634">
    <property type="term" value="C:nucleus"/>
    <property type="evidence" value="ECO:0007669"/>
    <property type="project" value="UniProtKB-SubCell"/>
</dbReference>
<comment type="similarity">
    <text evidence="4">Belongs to the EF-1-beta/EF-1-delta family.</text>
</comment>
<dbReference type="EMBL" id="CAVMBE010000032">
    <property type="protein sequence ID" value="CAK4028600.1"/>
    <property type="molecule type" value="Genomic_DNA"/>
</dbReference>
<proteinExistence type="inferred from homology"/>
<dbReference type="SUPFAM" id="SSF48334">
    <property type="entry name" value="DNA repair protein MutS, domain III"/>
    <property type="match status" value="1"/>
</dbReference>
<dbReference type="SMART" id="SM00533">
    <property type="entry name" value="MUTSd"/>
    <property type="match status" value="1"/>
</dbReference>
<comment type="similarity">
    <text evidence="3">Belongs to the DNA mismatch repair MutS family.</text>
</comment>
<comment type="subcellular location">
    <subcellularLocation>
        <location evidence="2">Chromosome</location>
    </subcellularLocation>
    <subcellularLocation>
        <location evidence="1">Nucleus</location>
    </subcellularLocation>
</comment>
<dbReference type="GO" id="GO:0003746">
    <property type="term" value="F:translation elongation factor activity"/>
    <property type="evidence" value="ECO:0007669"/>
    <property type="project" value="UniProtKB-KW"/>
</dbReference>
<dbReference type="InterPro" id="IPR014717">
    <property type="entry name" value="Transl_elong_EF1B/ribsomal_bS6"/>
</dbReference>
<evidence type="ECO:0000259" key="16">
    <source>
        <dbReference type="PROSITE" id="PS00486"/>
    </source>
</evidence>
<dbReference type="InterPro" id="IPR036187">
    <property type="entry name" value="DNA_mismatch_repair_MutS_sf"/>
</dbReference>
<dbReference type="Pfam" id="PF00488">
    <property type="entry name" value="MutS_V"/>
    <property type="match status" value="1"/>
</dbReference>
<evidence type="ECO:0000256" key="15">
    <source>
        <dbReference type="SAM" id="MobiDB-lite"/>
    </source>
</evidence>